<dbReference type="EMBL" id="JBAMIC010000001">
    <property type="protein sequence ID" value="KAK7114210.1"/>
    <property type="molecule type" value="Genomic_DNA"/>
</dbReference>
<name>A0AAN9BZJ6_9CAEN</name>
<protein>
    <recommendedName>
        <fullName evidence="1">Apple domain-containing protein</fullName>
    </recommendedName>
</protein>
<keyword evidence="3" id="KW-1185">Reference proteome</keyword>
<dbReference type="PROSITE" id="PS50948">
    <property type="entry name" value="PAN"/>
    <property type="match status" value="1"/>
</dbReference>
<evidence type="ECO:0000313" key="2">
    <source>
        <dbReference type="EMBL" id="KAK7114210.1"/>
    </source>
</evidence>
<sequence length="163" mass="18130">MTCRGHDLMLTSESSSVAETGSKTFYMNRPTSESSWLNGACANSGDCPASVNNAECFKGGHCLCTPGYYYSRCRDGCVPDCPTSNLQSTILRYPFHHISGHNMETISECYTSKTAQAHCLNNPECLSFDISPPTCWLQKVTALDKPDDFEYKANNDYYQRTCL</sequence>
<evidence type="ECO:0000313" key="3">
    <source>
        <dbReference type="Proteomes" id="UP001374579"/>
    </source>
</evidence>
<comment type="caution">
    <text evidence="2">The sequence shown here is derived from an EMBL/GenBank/DDBJ whole genome shotgun (WGS) entry which is preliminary data.</text>
</comment>
<dbReference type="AlphaFoldDB" id="A0AAN9BZJ6"/>
<dbReference type="InterPro" id="IPR003609">
    <property type="entry name" value="Pan_app"/>
</dbReference>
<reference evidence="2 3" key="1">
    <citation type="submission" date="2024-02" db="EMBL/GenBank/DDBJ databases">
        <title>Chromosome-scale genome assembly of the rough periwinkle Littorina saxatilis.</title>
        <authorList>
            <person name="De Jode A."/>
            <person name="Faria R."/>
            <person name="Formenti G."/>
            <person name="Sims Y."/>
            <person name="Smith T.P."/>
            <person name="Tracey A."/>
            <person name="Wood J.M.D."/>
            <person name="Zagrodzka Z.B."/>
            <person name="Johannesson K."/>
            <person name="Butlin R.K."/>
            <person name="Leder E.H."/>
        </authorList>
    </citation>
    <scope>NUCLEOTIDE SEQUENCE [LARGE SCALE GENOMIC DNA]</scope>
    <source>
        <strain evidence="2">Snail1</strain>
        <tissue evidence="2">Muscle</tissue>
    </source>
</reference>
<feature type="domain" description="Apple" evidence="1">
    <location>
        <begin position="81"/>
        <end position="162"/>
    </location>
</feature>
<evidence type="ECO:0000259" key="1">
    <source>
        <dbReference type="PROSITE" id="PS50948"/>
    </source>
</evidence>
<gene>
    <name evidence="2" type="ORF">V1264_000305</name>
</gene>
<accession>A0AAN9BZJ6</accession>
<dbReference type="Proteomes" id="UP001374579">
    <property type="component" value="Unassembled WGS sequence"/>
</dbReference>
<organism evidence="2 3">
    <name type="scientific">Littorina saxatilis</name>
    <dbReference type="NCBI Taxonomy" id="31220"/>
    <lineage>
        <taxon>Eukaryota</taxon>
        <taxon>Metazoa</taxon>
        <taxon>Spiralia</taxon>
        <taxon>Lophotrochozoa</taxon>
        <taxon>Mollusca</taxon>
        <taxon>Gastropoda</taxon>
        <taxon>Caenogastropoda</taxon>
        <taxon>Littorinimorpha</taxon>
        <taxon>Littorinoidea</taxon>
        <taxon>Littorinidae</taxon>
        <taxon>Littorina</taxon>
    </lineage>
</organism>
<proteinExistence type="predicted"/>